<protein>
    <submittedName>
        <fullName evidence="1">Uncharacterized protein</fullName>
    </submittedName>
</protein>
<evidence type="ECO:0000313" key="2">
    <source>
        <dbReference type="Proteomes" id="UP000712600"/>
    </source>
</evidence>
<gene>
    <name evidence="1" type="ORF">F2Q69_00019185</name>
</gene>
<dbReference type="AlphaFoldDB" id="A0A8S9QAX6"/>
<proteinExistence type="predicted"/>
<reference evidence="1" key="1">
    <citation type="submission" date="2019-12" db="EMBL/GenBank/DDBJ databases">
        <title>Genome sequencing and annotation of Brassica cretica.</title>
        <authorList>
            <person name="Studholme D.J."/>
            <person name="Sarris P."/>
        </authorList>
    </citation>
    <scope>NUCLEOTIDE SEQUENCE</scope>
    <source>
        <strain evidence="1">PFS-109/04</strain>
        <tissue evidence="1">Leaf</tissue>
    </source>
</reference>
<sequence>MHHRLVILRRKAPRGSPLCSRNCRRRINVWLSNMCHTLMTQNKGQELHVSDNLLRQPPKVHDVMLKITHDINKNKGHVFNYNVQEIGSLVHSRLGKAPASSLPEPQIATGYESENSVEQNNSSNFKVQGSTVLQTGFLSPVCLYRSFAIEKEGQETSSSVGKKNHG</sequence>
<organism evidence="1 2">
    <name type="scientific">Brassica cretica</name>
    <name type="common">Mustard</name>
    <dbReference type="NCBI Taxonomy" id="69181"/>
    <lineage>
        <taxon>Eukaryota</taxon>
        <taxon>Viridiplantae</taxon>
        <taxon>Streptophyta</taxon>
        <taxon>Embryophyta</taxon>
        <taxon>Tracheophyta</taxon>
        <taxon>Spermatophyta</taxon>
        <taxon>Magnoliopsida</taxon>
        <taxon>eudicotyledons</taxon>
        <taxon>Gunneridae</taxon>
        <taxon>Pentapetalae</taxon>
        <taxon>rosids</taxon>
        <taxon>malvids</taxon>
        <taxon>Brassicales</taxon>
        <taxon>Brassicaceae</taxon>
        <taxon>Brassiceae</taxon>
        <taxon>Brassica</taxon>
    </lineage>
</organism>
<name>A0A8S9QAX6_BRACR</name>
<dbReference type="Proteomes" id="UP000712600">
    <property type="component" value="Unassembled WGS sequence"/>
</dbReference>
<comment type="caution">
    <text evidence="1">The sequence shown here is derived from an EMBL/GenBank/DDBJ whole genome shotgun (WGS) entry which is preliminary data.</text>
</comment>
<evidence type="ECO:0000313" key="1">
    <source>
        <dbReference type="EMBL" id="KAF3538131.1"/>
    </source>
</evidence>
<accession>A0A8S9QAX6</accession>
<dbReference type="EMBL" id="QGKX02001290">
    <property type="protein sequence ID" value="KAF3538131.1"/>
    <property type="molecule type" value="Genomic_DNA"/>
</dbReference>